<dbReference type="EMBL" id="MU001496">
    <property type="protein sequence ID" value="KAF2447961.1"/>
    <property type="molecule type" value="Genomic_DNA"/>
</dbReference>
<evidence type="ECO:0000313" key="1">
    <source>
        <dbReference type="EMBL" id="KAF2447961.1"/>
    </source>
</evidence>
<keyword evidence="2" id="KW-1185">Reference proteome</keyword>
<dbReference type="GO" id="GO:0004497">
    <property type="term" value="F:monooxygenase activity"/>
    <property type="evidence" value="ECO:0007669"/>
    <property type="project" value="InterPro"/>
</dbReference>
<reference evidence="1" key="1">
    <citation type="journal article" date="2020" name="Stud. Mycol.">
        <title>101 Dothideomycetes genomes: a test case for predicting lifestyles and emergence of pathogens.</title>
        <authorList>
            <person name="Haridas S."/>
            <person name="Albert R."/>
            <person name="Binder M."/>
            <person name="Bloem J."/>
            <person name="Labutti K."/>
            <person name="Salamov A."/>
            <person name="Andreopoulos B."/>
            <person name="Baker S."/>
            <person name="Barry K."/>
            <person name="Bills G."/>
            <person name="Bluhm B."/>
            <person name="Cannon C."/>
            <person name="Castanera R."/>
            <person name="Culley D."/>
            <person name="Daum C."/>
            <person name="Ezra D."/>
            <person name="Gonzalez J."/>
            <person name="Henrissat B."/>
            <person name="Kuo A."/>
            <person name="Liang C."/>
            <person name="Lipzen A."/>
            <person name="Lutzoni F."/>
            <person name="Magnuson J."/>
            <person name="Mondo S."/>
            <person name="Nolan M."/>
            <person name="Ohm R."/>
            <person name="Pangilinan J."/>
            <person name="Park H.-J."/>
            <person name="Ramirez L."/>
            <person name="Alfaro M."/>
            <person name="Sun H."/>
            <person name="Tritt A."/>
            <person name="Yoshinaga Y."/>
            <person name="Zwiers L.-H."/>
            <person name="Turgeon B."/>
            <person name="Goodwin S."/>
            <person name="Spatafora J."/>
            <person name="Crous P."/>
            <person name="Grigoriev I."/>
        </authorList>
    </citation>
    <scope>NUCLEOTIDE SEQUENCE</scope>
    <source>
        <strain evidence="1">CBS 690.94</strain>
    </source>
</reference>
<dbReference type="GO" id="GO:0016705">
    <property type="term" value="F:oxidoreductase activity, acting on paired donors, with incorporation or reduction of molecular oxygen"/>
    <property type="evidence" value="ECO:0007669"/>
    <property type="project" value="InterPro"/>
</dbReference>
<protein>
    <submittedName>
        <fullName evidence="1">Uncharacterized protein</fullName>
    </submittedName>
</protein>
<evidence type="ECO:0000313" key="2">
    <source>
        <dbReference type="Proteomes" id="UP000799764"/>
    </source>
</evidence>
<organism evidence="1 2">
    <name type="scientific">Karstenula rhodostoma CBS 690.94</name>
    <dbReference type="NCBI Taxonomy" id="1392251"/>
    <lineage>
        <taxon>Eukaryota</taxon>
        <taxon>Fungi</taxon>
        <taxon>Dikarya</taxon>
        <taxon>Ascomycota</taxon>
        <taxon>Pezizomycotina</taxon>
        <taxon>Dothideomycetes</taxon>
        <taxon>Pleosporomycetidae</taxon>
        <taxon>Pleosporales</taxon>
        <taxon>Massarineae</taxon>
        <taxon>Didymosphaeriaceae</taxon>
        <taxon>Karstenula</taxon>
    </lineage>
</organism>
<dbReference type="SUPFAM" id="SSF48264">
    <property type="entry name" value="Cytochrome P450"/>
    <property type="match status" value="1"/>
</dbReference>
<dbReference type="GO" id="GO:0020037">
    <property type="term" value="F:heme binding"/>
    <property type="evidence" value="ECO:0007669"/>
    <property type="project" value="InterPro"/>
</dbReference>
<proteinExistence type="predicted"/>
<comment type="caution">
    <text evidence="1">The sequence shown here is derived from an EMBL/GenBank/DDBJ whole genome shotgun (WGS) entry which is preliminary data.</text>
</comment>
<name>A0A9P4PPE6_9PLEO</name>
<gene>
    <name evidence="1" type="ORF">P171DRAFT_429550</name>
</gene>
<accession>A0A9P4PPE6</accession>
<dbReference type="AlphaFoldDB" id="A0A9P4PPE6"/>
<dbReference type="GO" id="GO:0005506">
    <property type="term" value="F:iron ion binding"/>
    <property type="evidence" value="ECO:0007669"/>
    <property type="project" value="InterPro"/>
</dbReference>
<sequence>MGQRVNIAKWLHLFSFDITGEITLSTNFGLLTAGTNAGTFNTIRTMDRSGSWLGHVPNVFRMHELLKPYIGNWLGTNNRHGAIRDSVMRETACRFENPGGKKDIINDFFGAHEKDLENFTYTDVSRMGTTKVHAYIQQSCLSLYGTLLCSSCQQSENRTSSDGC</sequence>
<dbReference type="Proteomes" id="UP000799764">
    <property type="component" value="Unassembled WGS sequence"/>
</dbReference>
<dbReference type="InterPro" id="IPR036396">
    <property type="entry name" value="Cyt_P450_sf"/>
</dbReference>
<dbReference type="OrthoDB" id="3934656at2759"/>